<accession>A0A8S5P3W3</accession>
<evidence type="ECO:0000313" key="1">
    <source>
        <dbReference type="EMBL" id="DAE00892.1"/>
    </source>
</evidence>
<name>A0A8S5P3W3_9CAUD</name>
<dbReference type="EMBL" id="BK015314">
    <property type="protein sequence ID" value="DAE00892.1"/>
    <property type="molecule type" value="Genomic_DNA"/>
</dbReference>
<reference evidence="1" key="1">
    <citation type="journal article" date="2021" name="Proc. Natl. Acad. Sci. U.S.A.">
        <title>A Catalog of Tens of Thousands of Viruses from Human Metagenomes Reveals Hidden Associations with Chronic Diseases.</title>
        <authorList>
            <person name="Tisza M.J."/>
            <person name="Buck C.B."/>
        </authorList>
    </citation>
    <scope>NUCLEOTIDE SEQUENCE</scope>
    <source>
        <strain evidence="1">CtoIO8</strain>
    </source>
</reference>
<proteinExistence type="predicted"/>
<organism evidence="1">
    <name type="scientific">Myoviridae sp. ctoIO8</name>
    <dbReference type="NCBI Taxonomy" id="2825173"/>
    <lineage>
        <taxon>Viruses</taxon>
        <taxon>Duplodnaviria</taxon>
        <taxon>Heunggongvirae</taxon>
        <taxon>Uroviricota</taxon>
        <taxon>Caudoviricetes</taxon>
    </lineage>
</organism>
<protein>
    <submittedName>
        <fullName evidence="1">Uncharacterized protein</fullName>
    </submittedName>
</protein>
<sequence>MGDFTTRERLIYAAFITVKVTVYRDKVEPFNDFFGKIRL</sequence>